<feature type="region of interest" description="Disordered" evidence="1">
    <location>
        <begin position="1"/>
        <end position="97"/>
    </location>
</feature>
<evidence type="ECO:0000313" key="3">
    <source>
        <dbReference type="Proteomes" id="UP001596432"/>
    </source>
</evidence>
<sequence length="162" mass="17197">MKQGSTDDPFAEEPRDDGDEDAADADSDTADADDRAPDSEDSTPATGSIDPASASASGGSAPADRERTDAEADPEPSDAEGTQRQTLPYIHARDGVKDGRTQRPVFLRDHVEAGIDDLVAEMEAELGADVYKTDVTEAAMAVAQENPDLVLAKLEEWGYGWT</sequence>
<comment type="caution">
    <text evidence="2">The sequence shown here is derived from an EMBL/GenBank/DDBJ whole genome shotgun (WGS) entry which is preliminary data.</text>
</comment>
<proteinExistence type="predicted"/>
<protein>
    <submittedName>
        <fullName evidence="2">Uncharacterized protein</fullName>
    </submittedName>
</protein>
<feature type="compositionally biased region" description="Low complexity" evidence="1">
    <location>
        <begin position="51"/>
        <end position="62"/>
    </location>
</feature>
<reference evidence="2 3" key="1">
    <citation type="journal article" date="2019" name="Int. J. Syst. Evol. Microbiol.">
        <title>The Global Catalogue of Microorganisms (GCM) 10K type strain sequencing project: providing services to taxonomists for standard genome sequencing and annotation.</title>
        <authorList>
            <consortium name="The Broad Institute Genomics Platform"/>
            <consortium name="The Broad Institute Genome Sequencing Center for Infectious Disease"/>
            <person name="Wu L."/>
            <person name="Ma J."/>
        </authorList>
    </citation>
    <scope>NUCLEOTIDE SEQUENCE [LARGE SCALE GENOMIC DNA]</scope>
    <source>
        <strain evidence="2 3">XZYJT29</strain>
    </source>
</reference>
<gene>
    <name evidence="2" type="ORF">ACFQMA_24975</name>
</gene>
<organism evidence="2 3">
    <name type="scientific">Halosimplex aquaticum</name>
    <dbReference type="NCBI Taxonomy" id="3026162"/>
    <lineage>
        <taxon>Archaea</taxon>
        <taxon>Methanobacteriati</taxon>
        <taxon>Methanobacteriota</taxon>
        <taxon>Stenosarchaea group</taxon>
        <taxon>Halobacteria</taxon>
        <taxon>Halobacteriales</taxon>
        <taxon>Haloarculaceae</taxon>
        <taxon>Halosimplex</taxon>
    </lineage>
</organism>
<dbReference type="AlphaFoldDB" id="A0ABD5Y6T4"/>
<dbReference type="Proteomes" id="UP001596432">
    <property type="component" value="Unassembled WGS sequence"/>
</dbReference>
<feature type="compositionally biased region" description="Acidic residues" evidence="1">
    <location>
        <begin position="9"/>
        <end position="31"/>
    </location>
</feature>
<name>A0ABD5Y6T4_9EURY</name>
<dbReference type="Pfam" id="PF25925">
    <property type="entry name" value="DUF7970"/>
    <property type="match status" value="1"/>
</dbReference>
<keyword evidence="3" id="KW-1185">Reference proteome</keyword>
<evidence type="ECO:0000313" key="2">
    <source>
        <dbReference type="EMBL" id="MFC7143055.1"/>
    </source>
</evidence>
<dbReference type="InterPro" id="IPR058276">
    <property type="entry name" value="DUF7970"/>
</dbReference>
<dbReference type="RefSeq" id="WP_382261953.1">
    <property type="nucleotide sequence ID" value="NZ_JBHTAS010000003.1"/>
</dbReference>
<accession>A0ABD5Y6T4</accession>
<evidence type="ECO:0000256" key="1">
    <source>
        <dbReference type="SAM" id="MobiDB-lite"/>
    </source>
</evidence>
<dbReference type="EMBL" id="JBHTAS010000003">
    <property type="protein sequence ID" value="MFC7143055.1"/>
    <property type="molecule type" value="Genomic_DNA"/>
</dbReference>